<keyword evidence="4" id="KW-1185">Reference proteome</keyword>
<organism evidence="3 4">
    <name type="scientific">Neolewinella xylanilytica</name>
    <dbReference type="NCBI Taxonomy" id="1514080"/>
    <lineage>
        <taxon>Bacteria</taxon>
        <taxon>Pseudomonadati</taxon>
        <taxon>Bacteroidota</taxon>
        <taxon>Saprospiria</taxon>
        <taxon>Saprospirales</taxon>
        <taxon>Lewinellaceae</taxon>
        <taxon>Neolewinella</taxon>
    </lineage>
</organism>
<proteinExistence type="predicted"/>
<comment type="caution">
    <text evidence="3">The sequence shown here is derived from an EMBL/GenBank/DDBJ whole genome shotgun (WGS) entry which is preliminary data.</text>
</comment>
<dbReference type="RefSeq" id="WP_104419402.1">
    <property type="nucleotide sequence ID" value="NZ_PTJC01000005.1"/>
</dbReference>
<gene>
    <name evidence="3" type="ORF">CLV84_1848</name>
</gene>
<feature type="signal peptide" evidence="2">
    <location>
        <begin position="1"/>
        <end position="17"/>
    </location>
</feature>
<reference evidence="3 4" key="1">
    <citation type="submission" date="2018-02" db="EMBL/GenBank/DDBJ databases">
        <title>Genomic Encyclopedia of Archaeal and Bacterial Type Strains, Phase II (KMG-II): from individual species to whole genera.</title>
        <authorList>
            <person name="Goeker M."/>
        </authorList>
    </citation>
    <scope>NUCLEOTIDE SEQUENCE [LARGE SCALE GENOMIC DNA]</scope>
    <source>
        <strain evidence="3 4">DSM 29526</strain>
    </source>
</reference>
<evidence type="ECO:0008006" key="5">
    <source>
        <dbReference type="Google" id="ProtNLM"/>
    </source>
</evidence>
<feature type="chain" id="PRO_5015707959" description="CotH protein" evidence="2">
    <location>
        <begin position="18"/>
        <end position="358"/>
    </location>
</feature>
<keyword evidence="2" id="KW-0732">Signal</keyword>
<dbReference type="Proteomes" id="UP000237662">
    <property type="component" value="Unassembled WGS sequence"/>
</dbReference>
<evidence type="ECO:0000256" key="1">
    <source>
        <dbReference type="SAM" id="Coils"/>
    </source>
</evidence>
<accession>A0A2S6IBI6</accession>
<feature type="coiled-coil region" evidence="1">
    <location>
        <begin position="277"/>
        <end position="308"/>
    </location>
</feature>
<dbReference type="EMBL" id="PTJC01000005">
    <property type="protein sequence ID" value="PPK88874.1"/>
    <property type="molecule type" value="Genomic_DNA"/>
</dbReference>
<keyword evidence="1" id="KW-0175">Coiled coil</keyword>
<protein>
    <recommendedName>
        <fullName evidence="5">CotH protein</fullName>
    </recommendedName>
</protein>
<name>A0A2S6IBI6_9BACT</name>
<evidence type="ECO:0000313" key="3">
    <source>
        <dbReference type="EMBL" id="PPK88874.1"/>
    </source>
</evidence>
<sequence>MRNAFFLLLFCTGLLPAQSVFDLLYEDAPARTVAVMITIPLDSIDAHTPNELPGTIAFTDTAGRDQHLGVEVSLRGKFRRTRCSTPPLKLNFSKKELAGMGLVKHDKYKLVNGCYADSTASDLLLKEYLAYRAYAILSPNAHFRVQLLELTYRDAAGNQPDRTEYAFLIEDPDEMADRFGGKELDDADGLEADRYDPAAEATHAFFQYLIGNADWSLALQRNVKIVERPDGKLTPVAYDFDFSGWVGAPYASPNRQSGQQSIYHRVYLGYHQNERVLRDVSQEFRSHRRELMRLIQDFELLNKRERNQLLRYVTLYYDSLAVMTANTGTLLYDQLRGETAAVIPPGAKPQHFRSPARR</sequence>
<evidence type="ECO:0000256" key="2">
    <source>
        <dbReference type="SAM" id="SignalP"/>
    </source>
</evidence>
<dbReference type="AlphaFoldDB" id="A0A2S6IBI6"/>
<dbReference type="OrthoDB" id="662693at2"/>
<evidence type="ECO:0000313" key="4">
    <source>
        <dbReference type="Proteomes" id="UP000237662"/>
    </source>
</evidence>